<proteinExistence type="predicted"/>
<name>A0A414YDQ5_9BACE</name>
<dbReference type="Proteomes" id="UP000283512">
    <property type="component" value="Unassembled WGS sequence"/>
</dbReference>
<dbReference type="RefSeq" id="WP_122295938.1">
    <property type="nucleotide sequence ID" value="NZ_JADNMZ010000002.1"/>
</dbReference>
<comment type="caution">
    <text evidence="1">The sequence shown here is derived from an EMBL/GenBank/DDBJ whole genome shotgun (WGS) entry which is preliminary data.</text>
</comment>
<dbReference type="EMBL" id="QRKD01000048">
    <property type="protein sequence ID" value="RHH84273.1"/>
    <property type="molecule type" value="Genomic_DNA"/>
</dbReference>
<organism evidence="1 2">
    <name type="scientific">Bacteroides caccae</name>
    <dbReference type="NCBI Taxonomy" id="47678"/>
    <lineage>
        <taxon>Bacteria</taxon>
        <taxon>Pseudomonadati</taxon>
        <taxon>Bacteroidota</taxon>
        <taxon>Bacteroidia</taxon>
        <taxon>Bacteroidales</taxon>
        <taxon>Bacteroidaceae</taxon>
        <taxon>Bacteroides</taxon>
    </lineage>
</organism>
<evidence type="ECO:0000313" key="1">
    <source>
        <dbReference type="EMBL" id="RHH84273.1"/>
    </source>
</evidence>
<protein>
    <submittedName>
        <fullName evidence="1">Uncharacterized protein</fullName>
    </submittedName>
</protein>
<accession>A0A414YDQ5</accession>
<evidence type="ECO:0000313" key="2">
    <source>
        <dbReference type="Proteomes" id="UP000283512"/>
    </source>
</evidence>
<gene>
    <name evidence="1" type="ORF">DW190_21740</name>
</gene>
<reference evidence="1 2" key="1">
    <citation type="submission" date="2018-08" db="EMBL/GenBank/DDBJ databases">
        <title>A genome reference for cultivated species of the human gut microbiota.</title>
        <authorList>
            <person name="Zou Y."/>
            <person name="Xue W."/>
            <person name="Luo G."/>
        </authorList>
    </citation>
    <scope>NUCLEOTIDE SEQUENCE [LARGE SCALE GENOMIC DNA]</scope>
    <source>
        <strain evidence="1 2">AM16-49B</strain>
    </source>
</reference>
<sequence length="98" mass="11032">MSGIEVELEGGHILGISNNDDALVDEFAIKRTEIHTLIPDKRTYITFEQFYGIFSDFSSSVLILHYDKSSQLCNDAILKFSDEILAGEVTSVKKLIYI</sequence>
<dbReference type="AlphaFoldDB" id="A0A414YDQ5"/>